<protein>
    <submittedName>
        <fullName evidence="2">Uncharacterized protein</fullName>
    </submittedName>
</protein>
<evidence type="ECO:0000313" key="2">
    <source>
        <dbReference type="EMBL" id="CAB1419926.1"/>
    </source>
</evidence>
<keyword evidence="3" id="KW-1185">Reference proteome</keyword>
<dbReference type="Proteomes" id="UP001153269">
    <property type="component" value="Unassembled WGS sequence"/>
</dbReference>
<gene>
    <name evidence="2" type="ORF">PLEPLA_LOCUS7777</name>
</gene>
<sequence length="248" mass="27370">MADESRRLPRCRVSLCGPSARKPVGQLESQPGALHPPPPTPTLNPSLFPVENRHVTIPPRERTYICVLRAFQGSGGRRRRRPRVKPGMQGHQGSPSSPGSPPGRRCSGPDKGCTSLDSTERLLCSGSRGPDALIETLRPCRNQREGKGELGRARKHIWQLQKPAHNYRIVLKEMYAPFMEARARFQYRYNAGEYYLRGRTRGGVSEHRSVRGAAPSRSAVLFVASCGASEGPSANNRLCLKGMHGLNE</sequence>
<proteinExistence type="predicted"/>
<feature type="region of interest" description="Disordered" evidence="1">
    <location>
        <begin position="74"/>
        <end position="112"/>
    </location>
</feature>
<comment type="caution">
    <text evidence="2">The sequence shown here is derived from an EMBL/GenBank/DDBJ whole genome shotgun (WGS) entry which is preliminary data.</text>
</comment>
<dbReference type="AlphaFoldDB" id="A0A9N7YBR6"/>
<organism evidence="2 3">
    <name type="scientific">Pleuronectes platessa</name>
    <name type="common">European plaice</name>
    <dbReference type="NCBI Taxonomy" id="8262"/>
    <lineage>
        <taxon>Eukaryota</taxon>
        <taxon>Metazoa</taxon>
        <taxon>Chordata</taxon>
        <taxon>Craniata</taxon>
        <taxon>Vertebrata</taxon>
        <taxon>Euteleostomi</taxon>
        <taxon>Actinopterygii</taxon>
        <taxon>Neopterygii</taxon>
        <taxon>Teleostei</taxon>
        <taxon>Neoteleostei</taxon>
        <taxon>Acanthomorphata</taxon>
        <taxon>Carangaria</taxon>
        <taxon>Pleuronectiformes</taxon>
        <taxon>Pleuronectoidei</taxon>
        <taxon>Pleuronectidae</taxon>
        <taxon>Pleuronectes</taxon>
    </lineage>
</organism>
<accession>A0A9N7YBR6</accession>
<name>A0A9N7YBR6_PLEPL</name>
<evidence type="ECO:0000313" key="3">
    <source>
        <dbReference type="Proteomes" id="UP001153269"/>
    </source>
</evidence>
<dbReference type="EMBL" id="CADEAL010000422">
    <property type="protein sequence ID" value="CAB1419926.1"/>
    <property type="molecule type" value="Genomic_DNA"/>
</dbReference>
<feature type="region of interest" description="Disordered" evidence="1">
    <location>
        <begin position="15"/>
        <end position="49"/>
    </location>
</feature>
<feature type="compositionally biased region" description="Low complexity" evidence="1">
    <location>
        <begin position="86"/>
        <end position="106"/>
    </location>
</feature>
<evidence type="ECO:0000256" key="1">
    <source>
        <dbReference type="SAM" id="MobiDB-lite"/>
    </source>
</evidence>
<reference evidence="2" key="1">
    <citation type="submission" date="2020-03" db="EMBL/GenBank/DDBJ databases">
        <authorList>
            <person name="Weist P."/>
        </authorList>
    </citation>
    <scope>NUCLEOTIDE SEQUENCE</scope>
</reference>